<dbReference type="PANTHER" id="PTHR43393">
    <property type="entry name" value="CYTOKININ RIBOSIDE 5'-MONOPHOSPHATE PHOSPHORIBOHYDROLASE"/>
    <property type="match status" value="1"/>
</dbReference>
<keyword evidence="1" id="KW-0203">Cytokinin biosynthesis</keyword>
<protein>
    <recommendedName>
        <fullName evidence="1">Cytokinin riboside 5'-monophosphate phosphoribohydrolase</fullName>
        <ecNumber evidence="1">3.2.2.n1</ecNumber>
    </recommendedName>
</protein>
<comment type="catalytic activity">
    <reaction evidence="1">
        <text>9-ribosyl-trans-zeatin 5'-phosphate + H2O = trans-zeatin + D-ribose 5-phosphate</text>
        <dbReference type="Rhea" id="RHEA:48564"/>
        <dbReference type="ChEBI" id="CHEBI:15377"/>
        <dbReference type="ChEBI" id="CHEBI:16522"/>
        <dbReference type="ChEBI" id="CHEBI:78346"/>
        <dbReference type="ChEBI" id="CHEBI:87947"/>
        <dbReference type="EC" id="3.2.2.n1"/>
    </reaction>
</comment>
<dbReference type="InterPro" id="IPR031100">
    <property type="entry name" value="LOG_fam"/>
</dbReference>
<dbReference type="FunFam" id="3.40.50.450:FF:000011">
    <property type="entry name" value="TIGR00730 family Rossman fold protein"/>
    <property type="match status" value="1"/>
</dbReference>
<dbReference type="EMBL" id="VDUX01000002">
    <property type="protein sequence ID" value="TXL61967.1"/>
    <property type="molecule type" value="Genomic_DNA"/>
</dbReference>
<evidence type="ECO:0000256" key="1">
    <source>
        <dbReference type="RuleBase" id="RU363015"/>
    </source>
</evidence>
<reference evidence="3 4" key="1">
    <citation type="submission" date="2019-06" db="EMBL/GenBank/DDBJ databases">
        <title>Aeromicrobium sp. nov., isolated from a maize field.</title>
        <authorList>
            <person name="Lin S.-Y."/>
            <person name="Tsai C.-F."/>
            <person name="Young C.-C."/>
        </authorList>
    </citation>
    <scope>NUCLEOTIDE SEQUENCE [LARGE SCALE GENOMIC DNA]</scope>
    <source>
        <strain evidence="3 4">CC-CFT486</strain>
    </source>
</reference>
<comment type="caution">
    <text evidence="3">The sequence shown here is derived from an EMBL/GenBank/DDBJ whole genome shotgun (WGS) entry which is preliminary data.</text>
</comment>
<dbReference type="NCBIfam" id="TIGR00730">
    <property type="entry name" value="Rossman fold protein, TIGR00730 family"/>
    <property type="match status" value="1"/>
</dbReference>
<evidence type="ECO:0000313" key="4">
    <source>
        <dbReference type="Proteomes" id="UP000321571"/>
    </source>
</evidence>
<organism evidence="3 4">
    <name type="scientific">Aeromicrobium terrae</name>
    <dbReference type="NCBI Taxonomy" id="2498846"/>
    <lineage>
        <taxon>Bacteria</taxon>
        <taxon>Bacillati</taxon>
        <taxon>Actinomycetota</taxon>
        <taxon>Actinomycetes</taxon>
        <taxon>Propionibacteriales</taxon>
        <taxon>Nocardioidaceae</taxon>
        <taxon>Aeromicrobium</taxon>
    </lineage>
</organism>
<dbReference type="Proteomes" id="UP000321571">
    <property type="component" value="Unassembled WGS sequence"/>
</dbReference>
<dbReference type="RefSeq" id="WP_147684191.1">
    <property type="nucleotide sequence ID" value="NZ_VDUX01000002.1"/>
</dbReference>
<comment type="catalytic activity">
    <reaction evidence="1">
        <text>N(6)-(dimethylallyl)adenosine 5'-phosphate + H2O = N(6)-dimethylallyladenine + D-ribose 5-phosphate</text>
        <dbReference type="Rhea" id="RHEA:48560"/>
        <dbReference type="ChEBI" id="CHEBI:15377"/>
        <dbReference type="ChEBI" id="CHEBI:17660"/>
        <dbReference type="ChEBI" id="CHEBI:57526"/>
        <dbReference type="ChEBI" id="CHEBI:78346"/>
        <dbReference type="EC" id="3.2.2.n1"/>
    </reaction>
</comment>
<evidence type="ECO:0000313" key="3">
    <source>
        <dbReference type="EMBL" id="TXL61967.1"/>
    </source>
</evidence>
<dbReference type="PANTHER" id="PTHR43393:SF2">
    <property type="entry name" value="CYTOKININ RIBOSIDE 5'-MONOPHOSPHATE PHOSPHORIBOHYDROLASE"/>
    <property type="match status" value="1"/>
</dbReference>
<dbReference type="GO" id="GO:0102682">
    <property type="term" value="F:cytokinin riboside 5'-monophosphate phosphoribohydrolase activity"/>
    <property type="evidence" value="ECO:0007669"/>
    <property type="project" value="RHEA"/>
</dbReference>
<dbReference type="AlphaFoldDB" id="A0A5C8NLM4"/>
<feature type="region of interest" description="Disordered" evidence="2">
    <location>
        <begin position="1"/>
        <end position="36"/>
    </location>
</feature>
<sequence length="246" mass="27194">MADEMIERESHKGPVRLRRGHLETSTTDQRLLDSRGPGEWVHTDPWRVLRIQAEFVEGFGALAELGPAVSIFGSARIKPDDPTYEKTRLIAEKLCQRGYGIITGGGPGVMEAANRGASECGGVSVGLGIELPHEQGLNDWVDLGINFRYFFVRKTMFVKYAQGYVVMPGGFGTMDELFEALTLAQTQKVTSFPIVLFDTAYWGGLIDWLRDTMLQSSKINAPDLDMLKLTDDVDEAVEFFDAVAPG</sequence>
<dbReference type="Pfam" id="PF03641">
    <property type="entry name" value="Lysine_decarbox"/>
    <property type="match status" value="1"/>
</dbReference>
<dbReference type="InterPro" id="IPR052341">
    <property type="entry name" value="LOG_family_nucleotidases"/>
</dbReference>
<comment type="similarity">
    <text evidence="1">Belongs to the LOG family.</text>
</comment>
<dbReference type="SUPFAM" id="SSF102405">
    <property type="entry name" value="MCP/YpsA-like"/>
    <property type="match status" value="1"/>
</dbReference>
<evidence type="ECO:0000256" key="2">
    <source>
        <dbReference type="SAM" id="MobiDB-lite"/>
    </source>
</evidence>
<keyword evidence="4" id="KW-1185">Reference proteome</keyword>
<keyword evidence="1" id="KW-0378">Hydrolase</keyword>
<dbReference type="GO" id="GO:0005829">
    <property type="term" value="C:cytosol"/>
    <property type="evidence" value="ECO:0007669"/>
    <property type="project" value="TreeGrafter"/>
</dbReference>
<accession>A0A5C8NLM4</accession>
<dbReference type="OrthoDB" id="9801098at2"/>
<dbReference type="InterPro" id="IPR005269">
    <property type="entry name" value="LOG"/>
</dbReference>
<dbReference type="Gene3D" id="3.40.50.450">
    <property type="match status" value="1"/>
</dbReference>
<gene>
    <name evidence="3" type="ORF">FHP06_04430</name>
</gene>
<dbReference type="GO" id="GO:0009691">
    <property type="term" value="P:cytokinin biosynthetic process"/>
    <property type="evidence" value="ECO:0007669"/>
    <property type="project" value="UniProtKB-UniRule"/>
</dbReference>
<name>A0A5C8NLM4_9ACTN</name>
<proteinExistence type="inferred from homology"/>
<feature type="compositionally biased region" description="Basic and acidic residues" evidence="2">
    <location>
        <begin position="1"/>
        <end position="12"/>
    </location>
</feature>
<dbReference type="EC" id="3.2.2.n1" evidence="1"/>